<dbReference type="SUPFAM" id="SSF53756">
    <property type="entry name" value="UDP-Glycosyltransferase/glycogen phosphorylase"/>
    <property type="match status" value="1"/>
</dbReference>
<keyword evidence="1" id="KW-0328">Glycosyltransferase</keyword>
<evidence type="ECO:0000256" key="2">
    <source>
        <dbReference type="ARBA" id="ARBA00022679"/>
    </source>
</evidence>
<dbReference type="KEGG" id="tal:Thal_0969"/>
<evidence type="ECO:0000256" key="1">
    <source>
        <dbReference type="ARBA" id="ARBA00022676"/>
    </source>
</evidence>
<name>D3SLH1_THEAH</name>
<dbReference type="Pfam" id="PF01075">
    <property type="entry name" value="Glyco_transf_9"/>
    <property type="match status" value="1"/>
</dbReference>
<dbReference type="InterPro" id="IPR002201">
    <property type="entry name" value="Glyco_trans_9"/>
</dbReference>
<dbReference type="EMBL" id="CP001931">
    <property type="protein sequence ID" value="ADC89601.1"/>
    <property type="molecule type" value="Genomic_DNA"/>
</dbReference>
<organism evidence="3 4">
    <name type="scientific">Thermocrinis albus (strain DSM 14484 / JCM 11386 / HI 11/12)</name>
    <dbReference type="NCBI Taxonomy" id="638303"/>
    <lineage>
        <taxon>Bacteria</taxon>
        <taxon>Pseudomonadati</taxon>
        <taxon>Aquificota</taxon>
        <taxon>Aquificia</taxon>
        <taxon>Aquificales</taxon>
        <taxon>Aquificaceae</taxon>
        <taxon>Thermocrinis</taxon>
    </lineage>
</organism>
<dbReference type="PANTHER" id="PTHR30160">
    <property type="entry name" value="TETRAACYLDISACCHARIDE 4'-KINASE-RELATED"/>
    <property type="match status" value="1"/>
</dbReference>
<dbReference type="AlphaFoldDB" id="D3SLH1"/>
<evidence type="ECO:0000313" key="3">
    <source>
        <dbReference type="EMBL" id="ADC89601.1"/>
    </source>
</evidence>
<sequence>MSWLNSKVLFYRRGALGDTLLTFPILEILKGRGNHITAVGNTDYLLLAKEVGWVDEIFSEIPMGEYEMEILISVDGNVSPFPKERVWIVEHYLRSLQLPLDFSWELPIEPSPNSPLEGCALLHASSGSFAKIPPLHLFYQIEDFLTSLGIRVVYLVGEADAWLKGLVWPVYETLSPLQLAKDMKKAFMLVGLDSGVSHLAAYLGLPTFVFYGPTDPVVWKPIGKKVFPLHLGLSCSPCFPQVCNERKCFDTQTLMERFKKTFYIYFS</sequence>
<keyword evidence="4" id="KW-1185">Reference proteome</keyword>
<dbReference type="GO" id="GO:0009244">
    <property type="term" value="P:lipopolysaccharide core region biosynthetic process"/>
    <property type="evidence" value="ECO:0007669"/>
    <property type="project" value="TreeGrafter"/>
</dbReference>
<protein>
    <submittedName>
        <fullName evidence="3">Glycosyl transferase family 9</fullName>
    </submittedName>
</protein>
<dbReference type="HOGENOM" id="CLU_038371_4_1_0"/>
<dbReference type="OrthoDB" id="9779555at2"/>
<dbReference type="PANTHER" id="PTHR30160:SF23">
    <property type="match status" value="1"/>
</dbReference>
<proteinExistence type="predicted"/>
<keyword evidence="2 3" id="KW-0808">Transferase</keyword>
<dbReference type="RefSeq" id="WP_012992007.1">
    <property type="nucleotide sequence ID" value="NC_013894.1"/>
</dbReference>
<dbReference type="CAZy" id="GT9">
    <property type="family name" value="Glycosyltransferase Family 9"/>
</dbReference>
<gene>
    <name evidence="3" type="ordered locus">Thal_0969</name>
</gene>
<reference evidence="4" key="1">
    <citation type="journal article" date="2010" name="Stand. Genomic Sci.">
        <title>Complete genome sequence of Thermocrinis albus type strain (HI 11/12T).</title>
        <authorList>
            <person name="Wirth R."/>
            <person name="Sikorski J."/>
            <person name="Brambilla E."/>
            <person name="Misra M."/>
            <person name="Lapidus A."/>
            <person name="Copeland A."/>
            <person name="Nolan M."/>
            <person name="Lucas S."/>
            <person name="Chen F."/>
            <person name="Tice H."/>
            <person name="Cheng J.F."/>
            <person name="Han C."/>
            <person name="Detter J.C."/>
            <person name="Tapia R."/>
            <person name="Bruce D."/>
            <person name="Goodwin L."/>
            <person name="Pitluck S."/>
            <person name="Pati A."/>
            <person name="Anderson I."/>
            <person name="Ivanova N."/>
            <person name="Mavromatis K."/>
            <person name="Mikhailova N."/>
            <person name="Chen A."/>
            <person name="Palaniappan K."/>
            <person name="Bilek Y."/>
            <person name="Hader T."/>
            <person name="Land M."/>
            <person name="Hauser L."/>
            <person name="Chang Y.J."/>
            <person name="Jeffries C.D."/>
            <person name="Tindall B.J."/>
            <person name="Rohde M."/>
            <person name="Goker M."/>
            <person name="Bristow J."/>
            <person name="Eisen J.A."/>
            <person name="Markowitz V."/>
            <person name="Hugenholtz P."/>
            <person name="Kyrpides N.C."/>
            <person name="Klenk H.P."/>
        </authorList>
    </citation>
    <scope>NUCLEOTIDE SEQUENCE [LARGE SCALE GENOMIC DNA]</scope>
    <source>
        <strain evidence="4">DSM 14484 / JCM 11386 / HI 11/12</strain>
    </source>
</reference>
<evidence type="ECO:0000313" key="4">
    <source>
        <dbReference type="Proteomes" id="UP000002043"/>
    </source>
</evidence>
<dbReference type="Gene3D" id="3.40.50.2000">
    <property type="entry name" value="Glycogen Phosphorylase B"/>
    <property type="match status" value="1"/>
</dbReference>
<dbReference type="GO" id="GO:0008713">
    <property type="term" value="F:ADP-heptose-lipopolysaccharide heptosyltransferase activity"/>
    <property type="evidence" value="ECO:0007669"/>
    <property type="project" value="TreeGrafter"/>
</dbReference>
<dbReference type="STRING" id="638303.Thal_0969"/>
<dbReference type="CDD" id="cd03789">
    <property type="entry name" value="GT9_LPS_heptosyltransferase"/>
    <property type="match status" value="1"/>
</dbReference>
<dbReference type="eggNOG" id="COG0859">
    <property type="taxonomic scope" value="Bacteria"/>
</dbReference>
<dbReference type="InterPro" id="IPR051199">
    <property type="entry name" value="LPS_LOS_Heptosyltrfase"/>
</dbReference>
<dbReference type="Proteomes" id="UP000002043">
    <property type="component" value="Chromosome"/>
</dbReference>
<accession>D3SLH1</accession>
<dbReference type="GO" id="GO:0005829">
    <property type="term" value="C:cytosol"/>
    <property type="evidence" value="ECO:0007669"/>
    <property type="project" value="TreeGrafter"/>
</dbReference>